<dbReference type="AlphaFoldDB" id="A0A7J7K0K3"/>
<evidence type="ECO:0000256" key="6">
    <source>
        <dbReference type="SAM" id="Phobius"/>
    </source>
</evidence>
<organism evidence="7 8">
    <name type="scientific">Bugula neritina</name>
    <name type="common">Brown bryozoan</name>
    <name type="synonym">Sertularia neritina</name>
    <dbReference type="NCBI Taxonomy" id="10212"/>
    <lineage>
        <taxon>Eukaryota</taxon>
        <taxon>Metazoa</taxon>
        <taxon>Spiralia</taxon>
        <taxon>Lophotrochozoa</taxon>
        <taxon>Bryozoa</taxon>
        <taxon>Gymnolaemata</taxon>
        <taxon>Cheilostomatida</taxon>
        <taxon>Flustrina</taxon>
        <taxon>Buguloidea</taxon>
        <taxon>Bugulidae</taxon>
        <taxon>Bugula</taxon>
    </lineage>
</organism>
<feature type="transmembrane region" description="Helical" evidence="6">
    <location>
        <begin position="55"/>
        <end position="74"/>
    </location>
</feature>
<evidence type="ECO:0000256" key="3">
    <source>
        <dbReference type="ARBA" id="ARBA00022692"/>
    </source>
</evidence>
<dbReference type="EMBL" id="VXIV02001573">
    <property type="protein sequence ID" value="KAF6031723.1"/>
    <property type="molecule type" value="Genomic_DNA"/>
</dbReference>
<dbReference type="Proteomes" id="UP000593567">
    <property type="component" value="Unassembled WGS sequence"/>
</dbReference>
<dbReference type="OrthoDB" id="10047572at2759"/>
<evidence type="ECO:0000256" key="5">
    <source>
        <dbReference type="ARBA" id="ARBA00023136"/>
    </source>
</evidence>
<evidence type="ECO:0000256" key="1">
    <source>
        <dbReference type="ARBA" id="ARBA00004167"/>
    </source>
</evidence>
<keyword evidence="3 6" id="KW-0812">Transmembrane</keyword>
<keyword evidence="5 6" id="KW-0472">Membrane</keyword>
<comment type="similarity">
    <text evidence="2">Belongs to the SMIM7 family.</text>
</comment>
<keyword evidence="4 6" id="KW-1133">Transmembrane helix</keyword>
<dbReference type="PANTHER" id="PTHR28622">
    <property type="entry name" value="SMALL INTEGRAL MEMBRANE PROTEIN 7"/>
    <property type="match status" value="1"/>
</dbReference>
<dbReference type="PANTHER" id="PTHR28622:SF1">
    <property type="entry name" value="SMALL INTEGRAL MEMBRANE PROTEIN 7"/>
    <property type="match status" value="1"/>
</dbReference>
<protein>
    <submittedName>
        <fullName evidence="7">SMIM7</fullName>
    </submittedName>
</protein>
<sequence length="76" mass="8852">MLSDIVLACTLLINAGAILNFNLKRKPDEHGFVEIVRDPTTGDRIREFLQSLRQLRIFIALWNIFVMFLMLTFFGH</sequence>
<evidence type="ECO:0000313" key="7">
    <source>
        <dbReference type="EMBL" id="KAF6031723.1"/>
    </source>
</evidence>
<evidence type="ECO:0000256" key="4">
    <source>
        <dbReference type="ARBA" id="ARBA00022989"/>
    </source>
</evidence>
<proteinExistence type="inferred from homology"/>
<evidence type="ECO:0000313" key="8">
    <source>
        <dbReference type="Proteomes" id="UP000593567"/>
    </source>
</evidence>
<evidence type="ECO:0000256" key="2">
    <source>
        <dbReference type="ARBA" id="ARBA00008578"/>
    </source>
</evidence>
<name>A0A7J7K0K3_BUGNE</name>
<keyword evidence="8" id="KW-1185">Reference proteome</keyword>
<dbReference type="GO" id="GO:0016020">
    <property type="term" value="C:membrane"/>
    <property type="evidence" value="ECO:0007669"/>
    <property type="project" value="UniProtKB-SubCell"/>
</dbReference>
<reference evidence="7" key="1">
    <citation type="submission" date="2020-06" db="EMBL/GenBank/DDBJ databases">
        <title>Draft genome of Bugula neritina, a colonial animal packing powerful symbionts and potential medicines.</title>
        <authorList>
            <person name="Rayko M."/>
        </authorList>
    </citation>
    <scope>NUCLEOTIDE SEQUENCE [LARGE SCALE GENOMIC DNA]</scope>
    <source>
        <strain evidence="7">Kwan_BN1</strain>
    </source>
</reference>
<accession>A0A7J7K0K3</accession>
<comment type="subcellular location">
    <subcellularLocation>
        <location evidence="1">Membrane</location>
        <topology evidence="1">Single-pass membrane protein</topology>
    </subcellularLocation>
</comment>
<dbReference type="InterPro" id="IPR037659">
    <property type="entry name" value="SMIM7"/>
</dbReference>
<gene>
    <name evidence="7" type="ORF">EB796_009969</name>
</gene>
<comment type="caution">
    <text evidence="7">The sequence shown here is derived from an EMBL/GenBank/DDBJ whole genome shotgun (WGS) entry which is preliminary data.</text>
</comment>